<proteinExistence type="predicted"/>
<dbReference type="RefSeq" id="WP_207106639.1">
    <property type="nucleotide sequence ID" value="NZ_JAFLVR010000001.1"/>
</dbReference>
<protein>
    <recommendedName>
        <fullName evidence="1">Flavodoxin domain-containing protein</fullName>
    </recommendedName>
</protein>
<keyword evidence="3" id="KW-1185">Reference proteome</keyword>
<dbReference type="PANTHER" id="PTHR38030">
    <property type="entry name" value="PROTOPORPHYRINOGEN IX DEHYDROGENASE [MENAQUINONE]"/>
    <property type="match status" value="1"/>
</dbReference>
<evidence type="ECO:0000259" key="1">
    <source>
        <dbReference type="Pfam" id="PF12724"/>
    </source>
</evidence>
<dbReference type="Pfam" id="PF12724">
    <property type="entry name" value="Flavodoxin_5"/>
    <property type="match status" value="1"/>
</dbReference>
<feature type="domain" description="Flavodoxin" evidence="1">
    <location>
        <begin position="4"/>
        <end position="135"/>
    </location>
</feature>
<comment type="caution">
    <text evidence="2">The sequence shown here is derived from an EMBL/GenBank/DDBJ whole genome shotgun (WGS) entry which is preliminary data.</text>
</comment>
<dbReference type="EMBL" id="JAFLVR010000001">
    <property type="protein sequence ID" value="MBO0450831.1"/>
    <property type="molecule type" value="Genomic_DNA"/>
</dbReference>
<dbReference type="SUPFAM" id="SSF52218">
    <property type="entry name" value="Flavoproteins"/>
    <property type="match status" value="1"/>
</dbReference>
<evidence type="ECO:0000313" key="3">
    <source>
        <dbReference type="Proteomes" id="UP000664495"/>
    </source>
</evidence>
<dbReference type="InterPro" id="IPR029039">
    <property type="entry name" value="Flavoprotein-like_sf"/>
</dbReference>
<name>A0ABS3HBI6_9ENTE</name>
<dbReference type="Proteomes" id="UP000664495">
    <property type="component" value="Unassembled WGS sequence"/>
</dbReference>
<dbReference type="InterPro" id="IPR026816">
    <property type="entry name" value="Flavodoxin_dom"/>
</dbReference>
<evidence type="ECO:0000313" key="2">
    <source>
        <dbReference type="EMBL" id="MBO0450831.1"/>
    </source>
</evidence>
<reference evidence="2 3" key="1">
    <citation type="submission" date="2021-03" db="EMBL/GenBank/DDBJ databases">
        <title>Enterococcal diversity collection.</title>
        <authorList>
            <person name="Gilmore M.S."/>
            <person name="Schwartzman J."/>
            <person name="Van Tyne D."/>
            <person name="Martin M."/>
            <person name="Earl A.M."/>
            <person name="Manson A.L."/>
            <person name="Straub T."/>
            <person name="Salamzade R."/>
            <person name="Saavedra J."/>
            <person name="Lebreton F."/>
            <person name="Prichula J."/>
            <person name="Schaufler K."/>
            <person name="Gaca A."/>
            <person name="Sgardioli B."/>
            <person name="Wagenaar J."/>
            <person name="Strong T."/>
        </authorList>
    </citation>
    <scope>NUCLEOTIDE SEQUENCE [LARGE SCALE GENOMIC DNA]</scope>
    <source>
        <strain evidence="2 3">MJM16</strain>
    </source>
</reference>
<organism evidence="2 3">
    <name type="scientific">Candidatus Enterococcus murrayae</name>
    <dbReference type="NCBI Taxonomy" id="2815321"/>
    <lineage>
        <taxon>Bacteria</taxon>
        <taxon>Bacillati</taxon>
        <taxon>Bacillota</taxon>
        <taxon>Bacilli</taxon>
        <taxon>Lactobacillales</taxon>
        <taxon>Enterococcaceae</taxon>
        <taxon>Enterococcus</taxon>
    </lineage>
</organism>
<dbReference type="PANTHER" id="PTHR38030:SF2">
    <property type="entry name" value="PROTOPORPHYRINOGEN IX DEHYDROGENASE [QUINONE]"/>
    <property type="match status" value="1"/>
</dbReference>
<accession>A0ABS3HBI6</accession>
<gene>
    <name evidence="2" type="ORF">JZO85_01035</name>
</gene>
<dbReference type="InterPro" id="IPR052200">
    <property type="entry name" value="Protoporphyrinogen_IX_DH"/>
</dbReference>
<sequence length="168" mass="18927">MTSIVIYATKKGSTGLYAKTFAEKNDYQIFEYTQAPPEELASAEKIFYFGSVYAGNVLGLDELKKKISTSQQITIISVGLTSKNDQEKLAEIHNGIMKIFPEAKMFHLRGRLEKEQLKLPEKLIVKMISKASKKKAAHEKLNIEEAIEKVADIGSVDYINLEELEIIK</sequence>